<evidence type="ECO:0000313" key="4">
    <source>
        <dbReference type="Proteomes" id="UP000762676"/>
    </source>
</evidence>
<comment type="caution">
    <text evidence="3">The sequence shown here is derived from an EMBL/GenBank/DDBJ whole genome shotgun (WGS) entry which is preliminary data.</text>
</comment>
<dbReference type="AlphaFoldDB" id="A0AAV4FN44"/>
<feature type="compositionally biased region" description="Polar residues" evidence="2">
    <location>
        <begin position="214"/>
        <end position="225"/>
    </location>
</feature>
<organism evidence="3 4">
    <name type="scientific">Elysia marginata</name>
    <dbReference type="NCBI Taxonomy" id="1093978"/>
    <lineage>
        <taxon>Eukaryota</taxon>
        <taxon>Metazoa</taxon>
        <taxon>Spiralia</taxon>
        <taxon>Lophotrochozoa</taxon>
        <taxon>Mollusca</taxon>
        <taxon>Gastropoda</taxon>
        <taxon>Heterobranchia</taxon>
        <taxon>Euthyneura</taxon>
        <taxon>Panpulmonata</taxon>
        <taxon>Sacoglossa</taxon>
        <taxon>Placobranchoidea</taxon>
        <taxon>Plakobranchidae</taxon>
        <taxon>Elysia</taxon>
    </lineage>
</organism>
<feature type="coiled-coil region" evidence="1">
    <location>
        <begin position="109"/>
        <end position="136"/>
    </location>
</feature>
<evidence type="ECO:0000313" key="3">
    <source>
        <dbReference type="EMBL" id="GFR74250.1"/>
    </source>
</evidence>
<keyword evidence="1" id="KW-0175">Coiled coil</keyword>
<keyword evidence="4" id="KW-1185">Reference proteome</keyword>
<reference evidence="3 4" key="1">
    <citation type="journal article" date="2021" name="Elife">
        <title>Chloroplast acquisition without the gene transfer in kleptoplastic sea slugs, Plakobranchus ocellatus.</title>
        <authorList>
            <person name="Maeda T."/>
            <person name="Takahashi S."/>
            <person name="Yoshida T."/>
            <person name="Shimamura S."/>
            <person name="Takaki Y."/>
            <person name="Nagai Y."/>
            <person name="Toyoda A."/>
            <person name="Suzuki Y."/>
            <person name="Arimoto A."/>
            <person name="Ishii H."/>
            <person name="Satoh N."/>
            <person name="Nishiyama T."/>
            <person name="Hasebe M."/>
            <person name="Maruyama T."/>
            <person name="Minagawa J."/>
            <person name="Obokata J."/>
            <person name="Shigenobu S."/>
        </authorList>
    </citation>
    <scope>NUCLEOTIDE SEQUENCE [LARGE SCALE GENOMIC DNA]</scope>
</reference>
<protein>
    <submittedName>
        <fullName evidence="3">Uncharacterized protein</fullName>
    </submittedName>
</protein>
<accession>A0AAV4FN44</accession>
<proteinExistence type="predicted"/>
<dbReference type="Gene3D" id="3.40.50.12690">
    <property type="match status" value="1"/>
</dbReference>
<sequence length="336" mass="37703">MVQGSALEVKSFLDVFIDSLPSFDIEQSFTTIINNQISNTSILDSASLPCGDCMPSNLEQIEPSTIDINNSELQCTLNDQHLQSITDVVDNSLSGSPTYILQSDFEKFKTSIMADMLILKNRVRELEEKLHRKNSASLDQSCKSKFDKSCQATCQHTSSISTKTTTSNNTIELHDSTPITPYKDALLSCNTNADSITTISFTSIGRVKTRSKKNATSQGKVQHQTPQRDDVNRTAPQRNQHHFPKIDQDTKKPSFSKPQETLHYIFGDSTLKGVYSEAMSSSAGERVEIFTWARARMEHLLKKIQDFDPAACVTRVTIHAGFNDSQIDRPMYYLNW</sequence>
<dbReference type="Proteomes" id="UP000762676">
    <property type="component" value="Unassembled WGS sequence"/>
</dbReference>
<gene>
    <name evidence="3" type="ORF">ElyMa_000425400</name>
</gene>
<feature type="region of interest" description="Disordered" evidence="2">
    <location>
        <begin position="207"/>
        <end position="257"/>
    </location>
</feature>
<evidence type="ECO:0000256" key="2">
    <source>
        <dbReference type="SAM" id="MobiDB-lite"/>
    </source>
</evidence>
<name>A0AAV4FN44_9GAST</name>
<dbReference type="EMBL" id="BMAT01000838">
    <property type="protein sequence ID" value="GFR74250.1"/>
    <property type="molecule type" value="Genomic_DNA"/>
</dbReference>
<evidence type="ECO:0000256" key="1">
    <source>
        <dbReference type="SAM" id="Coils"/>
    </source>
</evidence>